<reference evidence="11 12" key="1">
    <citation type="submission" date="2019-03" db="EMBL/GenBank/DDBJ databases">
        <title>Draft genome sequences of novel Actinobacteria.</title>
        <authorList>
            <person name="Sahin N."/>
            <person name="Ay H."/>
            <person name="Saygin H."/>
        </authorList>
    </citation>
    <scope>NUCLEOTIDE SEQUENCE [LARGE SCALE GENOMIC DNA]</scope>
    <source>
        <strain evidence="11 12">DSM 45941</strain>
    </source>
</reference>
<evidence type="ECO:0000256" key="9">
    <source>
        <dbReference type="PIRSR" id="PIRSR618319-50"/>
    </source>
</evidence>
<evidence type="ECO:0000256" key="4">
    <source>
        <dbReference type="ARBA" id="ARBA00022898"/>
    </source>
</evidence>
<protein>
    <recommendedName>
        <fullName evidence="8">L-seryl-tRNA(Sec) selenium transferase</fullName>
        <ecNumber evidence="8">2.9.1.1</ecNumber>
    </recommendedName>
    <alternativeName>
        <fullName evidence="8">Selenocysteine synthase</fullName>
        <shortName evidence="8">Sec synthase</shortName>
    </alternativeName>
    <alternativeName>
        <fullName evidence="8">Selenocysteinyl-tRNA(Sec) synthase</fullName>
    </alternativeName>
</protein>
<gene>
    <name evidence="8" type="primary">selA</name>
    <name evidence="11" type="ORF">E1293_00225</name>
</gene>
<keyword evidence="2 8" id="KW-0963">Cytoplasm</keyword>
<proteinExistence type="inferred from homology"/>
<feature type="domain" description="L-seryl-tRNA selenium transferase N-terminal" evidence="10">
    <location>
        <begin position="5"/>
        <end position="44"/>
    </location>
</feature>
<dbReference type="GO" id="GO:0001717">
    <property type="term" value="P:conversion of seryl-tRNAsec to selenocys-tRNAsec"/>
    <property type="evidence" value="ECO:0007669"/>
    <property type="project" value="UniProtKB-UniRule"/>
</dbReference>
<dbReference type="HAMAP" id="MF_00423">
    <property type="entry name" value="SelA"/>
    <property type="match status" value="1"/>
</dbReference>
<comment type="pathway">
    <text evidence="8">Aminoacyl-tRNA biosynthesis; selenocysteinyl-tRNA(Sec) biosynthesis; selenocysteinyl-tRNA(Sec) from L-seryl-tRNA(Sec) (bacterial route): step 1/1.</text>
</comment>
<evidence type="ECO:0000256" key="5">
    <source>
        <dbReference type="ARBA" id="ARBA00022917"/>
    </source>
</evidence>
<dbReference type="Pfam" id="PF03841">
    <property type="entry name" value="SelA"/>
    <property type="match status" value="1"/>
</dbReference>
<keyword evidence="5 8" id="KW-0648">Protein biosynthesis</keyword>
<dbReference type="InterPro" id="IPR025862">
    <property type="entry name" value="SelA_trans_N_dom"/>
</dbReference>
<evidence type="ECO:0000256" key="7">
    <source>
        <dbReference type="ARBA" id="ARBA00044507"/>
    </source>
</evidence>
<sequence length="435" mass="45501">MSDPRRLVPGTDTVLADNRFVEPLHRLGQTLVKRAVREAQEQARLGEIPPGSVTEMALALLPDTASTLRPVLNATGIVLHTNLGRAPLSPAAVEALCAAAGYVDVEYDVLSGARARRGRGTLDALRESVPAAEDVHIVNNGAAALALVVATLAAGREVVISRGEMVEIGDRFRIPDLLISAGARLREVGTTNRTQLADYAEAVGANTGFIVKIHPSNFRVDGFTQSVGVRELSTLGPPVVADVGSGLLRPDPLLAEEPDVTTWLCEGAALVTSSGDKLLGGPQAGLIFGRRAVIQTLRRNPLARAFRVDKLTLAALEATLRGPEDPVRRSLTVAPKELRRRAEVIAADLRAEGVTAVAVESSGAVGGGGAPGVDLPGWAVGLPASFSLLLRQGHPCIVGRVEAGRCLLDLRCLSESDDIVLHRAVVAAAACLATS</sequence>
<dbReference type="Proteomes" id="UP000295578">
    <property type="component" value="Unassembled WGS sequence"/>
</dbReference>
<dbReference type="Pfam" id="PF12390">
    <property type="entry name" value="Se-cys_synth_N"/>
    <property type="match status" value="1"/>
</dbReference>
<dbReference type="InterPro" id="IPR015421">
    <property type="entry name" value="PyrdxlP-dep_Trfase_major"/>
</dbReference>
<dbReference type="OrthoDB" id="9787096at2"/>
<dbReference type="EMBL" id="SMKY01000001">
    <property type="protein sequence ID" value="TDD92935.1"/>
    <property type="molecule type" value="Genomic_DNA"/>
</dbReference>
<dbReference type="SUPFAM" id="SSF53383">
    <property type="entry name" value="PLP-dependent transferases"/>
    <property type="match status" value="1"/>
</dbReference>
<dbReference type="Gene3D" id="3.40.640.10">
    <property type="entry name" value="Type I PLP-dependent aspartate aminotransferase-like (Major domain)"/>
    <property type="match status" value="1"/>
</dbReference>
<organism evidence="11 12">
    <name type="scientific">Actinomadura darangshiensis</name>
    <dbReference type="NCBI Taxonomy" id="705336"/>
    <lineage>
        <taxon>Bacteria</taxon>
        <taxon>Bacillati</taxon>
        <taxon>Actinomycetota</taxon>
        <taxon>Actinomycetes</taxon>
        <taxon>Streptosporangiales</taxon>
        <taxon>Thermomonosporaceae</taxon>
        <taxon>Actinomadura</taxon>
    </lineage>
</organism>
<keyword evidence="12" id="KW-1185">Reference proteome</keyword>
<dbReference type="GO" id="GO:0005737">
    <property type="term" value="C:cytoplasm"/>
    <property type="evidence" value="ECO:0007669"/>
    <property type="project" value="UniProtKB-SubCell"/>
</dbReference>
<dbReference type="RefSeq" id="WP_132192462.1">
    <property type="nucleotide sequence ID" value="NZ_SMKY01000001.1"/>
</dbReference>
<evidence type="ECO:0000256" key="1">
    <source>
        <dbReference type="ARBA" id="ARBA00001933"/>
    </source>
</evidence>
<dbReference type="PANTHER" id="PTHR32328:SF0">
    <property type="entry name" value="L-SERYL-TRNA(SEC) SELENIUM TRANSFERASE"/>
    <property type="match status" value="1"/>
</dbReference>
<dbReference type="EC" id="2.9.1.1" evidence="8"/>
<evidence type="ECO:0000313" key="12">
    <source>
        <dbReference type="Proteomes" id="UP000295578"/>
    </source>
</evidence>
<keyword evidence="4 8" id="KW-0663">Pyridoxal phosphate</keyword>
<dbReference type="PANTHER" id="PTHR32328">
    <property type="entry name" value="L-SERYL-TRNA(SEC) SELENIUM TRANSFERASE"/>
    <property type="match status" value="1"/>
</dbReference>
<comment type="subcellular location">
    <subcellularLocation>
        <location evidence="8">Cytoplasm</location>
    </subcellularLocation>
</comment>
<feature type="modified residue" description="N6-(pyridoxal phosphate)lysine" evidence="8 9">
    <location>
        <position position="277"/>
    </location>
</feature>
<keyword evidence="6 8" id="KW-0711">Selenium</keyword>
<evidence type="ECO:0000256" key="2">
    <source>
        <dbReference type="ARBA" id="ARBA00022490"/>
    </source>
</evidence>
<keyword evidence="3 8" id="KW-0808">Transferase</keyword>
<comment type="caution">
    <text evidence="11">The sequence shown here is derived from an EMBL/GenBank/DDBJ whole genome shotgun (WGS) entry which is preliminary data.</text>
</comment>
<comment type="function">
    <text evidence="8">Converts seryl-tRNA(Sec) to selenocysteinyl-tRNA(Sec) required for selenoprotein biosynthesis.</text>
</comment>
<dbReference type="NCBIfam" id="TIGR00474">
    <property type="entry name" value="selA"/>
    <property type="match status" value="1"/>
</dbReference>
<dbReference type="UniPathway" id="UPA00906">
    <property type="reaction ID" value="UER00896"/>
</dbReference>
<dbReference type="GO" id="GO:0001514">
    <property type="term" value="P:selenocysteine incorporation"/>
    <property type="evidence" value="ECO:0007669"/>
    <property type="project" value="UniProtKB-UniRule"/>
</dbReference>
<comment type="similarity">
    <text evidence="7 8">Belongs to the SelA family.</text>
</comment>
<comment type="catalytic activity">
    <reaction evidence="8">
        <text>L-seryl-tRNA(Sec) + selenophosphate + H(+) = L-selenocysteinyl-tRNA(Sec) + phosphate</text>
        <dbReference type="Rhea" id="RHEA:22728"/>
        <dbReference type="Rhea" id="RHEA-COMP:9742"/>
        <dbReference type="Rhea" id="RHEA-COMP:9743"/>
        <dbReference type="ChEBI" id="CHEBI:15378"/>
        <dbReference type="ChEBI" id="CHEBI:16144"/>
        <dbReference type="ChEBI" id="CHEBI:43474"/>
        <dbReference type="ChEBI" id="CHEBI:78533"/>
        <dbReference type="ChEBI" id="CHEBI:78573"/>
        <dbReference type="EC" id="2.9.1.1"/>
    </reaction>
</comment>
<comment type="cofactor">
    <cofactor evidence="1 8 9">
        <name>pyridoxal 5'-phosphate</name>
        <dbReference type="ChEBI" id="CHEBI:597326"/>
    </cofactor>
</comment>
<name>A0A4R5C298_9ACTN</name>
<dbReference type="InterPro" id="IPR004534">
    <property type="entry name" value="SelA_trans"/>
</dbReference>
<evidence type="ECO:0000313" key="11">
    <source>
        <dbReference type="EMBL" id="TDD92935.1"/>
    </source>
</evidence>
<dbReference type="InterPro" id="IPR015424">
    <property type="entry name" value="PyrdxlP-dep_Trfase"/>
</dbReference>
<evidence type="ECO:0000256" key="6">
    <source>
        <dbReference type="ARBA" id="ARBA00023266"/>
    </source>
</evidence>
<evidence type="ECO:0000259" key="10">
    <source>
        <dbReference type="Pfam" id="PF12390"/>
    </source>
</evidence>
<dbReference type="GO" id="GO:0004125">
    <property type="term" value="F:L-seryl-tRNA(Sec) selenium transferase activity"/>
    <property type="evidence" value="ECO:0007669"/>
    <property type="project" value="UniProtKB-UniRule"/>
</dbReference>
<accession>A0A4R5C298</accession>
<dbReference type="InterPro" id="IPR018319">
    <property type="entry name" value="SelA-like"/>
</dbReference>
<dbReference type="Gene3D" id="3.90.1150.180">
    <property type="match status" value="1"/>
</dbReference>
<evidence type="ECO:0000256" key="3">
    <source>
        <dbReference type="ARBA" id="ARBA00022679"/>
    </source>
</evidence>
<dbReference type="AlphaFoldDB" id="A0A4R5C298"/>
<evidence type="ECO:0000256" key="8">
    <source>
        <dbReference type="HAMAP-Rule" id="MF_00423"/>
    </source>
</evidence>